<organism evidence="10 11">
    <name type="scientific">Entomobacter blattae</name>
    <dbReference type="NCBI Taxonomy" id="2762277"/>
    <lineage>
        <taxon>Bacteria</taxon>
        <taxon>Pseudomonadati</taxon>
        <taxon>Pseudomonadota</taxon>
        <taxon>Alphaproteobacteria</taxon>
        <taxon>Acetobacterales</taxon>
        <taxon>Acetobacteraceae</taxon>
        <taxon>Entomobacter</taxon>
    </lineage>
</organism>
<evidence type="ECO:0000256" key="7">
    <source>
        <dbReference type="ARBA" id="ARBA00023004"/>
    </source>
</evidence>
<proteinExistence type="inferred from homology"/>
<gene>
    <name evidence="10" type="ORF">JGUZn3_03810</name>
</gene>
<keyword evidence="11" id="KW-1185">Reference proteome</keyword>
<evidence type="ECO:0000256" key="3">
    <source>
        <dbReference type="ARBA" id="ARBA00022516"/>
    </source>
</evidence>
<dbReference type="RefSeq" id="WP_203414070.1">
    <property type="nucleotide sequence ID" value="NZ_CP060244.1"/>
</dbReference>
<evidence type="ECO:0000256" key="8">
    <source>
        <dbReference type="ARBA" id="ARBA00023098"/>
    </source>
</evidence>
<evidence type="ECO:0000256" key="2">
    <source>
        <dbReference type="ARBA" id="ARBA00008749"/>
    </source>
</evidence>
<comment type="similarity">
    <text evidence="2">Belongs to the fatty acid desaturase type 2 family.</text>
</comment>
<dbReference type="InterPro" id="IPR012348">
    <property type="entry name" value="RNR-like"/>
</dbReference>
<evidence type="ECO:0000256" key="4">
    <source>
        <dbReference type="ARBA" id="ARBA00022723"/>
    </source>
</evidence>
<dbReference type="EMBL" id="CP060244">
    <property type="protein sequence ID" value="QNT77632.1"/>
    <property type="molecule type" value="Genomic_DNA"/>
</dbReference>
<dbReference type="InterPro" id="IPR009078">
    <property type="entry name" value="Ferritin-like_SF"/>
</dbReference>
<evidence type="ECO:0000256" key="5">
    <source>
        <dbReference type="ARBA" id="ARBA00022832"/>
    </source>
</evidence>
<keyword evidence="3" id="KW-0444">Lipid biosynthesis</keyword>
<keyword evidence="8" id="KW-0443">Lipid metabolism</keyword>
<dbReference type="Proteomes" id="UP000516349">
    <property type="component" value="Chromosome"/>
</dbReference>
<evidence type="ECO:0000256" key="1">
    <source>
        <dbReference type="ARBA" id="ARBA00001954"/>
    </source>
</evidence>
<keyword evidence="5" id="KW-0276">Fatty acid metabolism</keyword>
<dbReference type="KEGG" id="ebla:JGUZn3_03810"/>
<evidence type="ECO:0000256" key="6">
    <source>
        <dbReference type="ARBA" id="ARBA00023002"/>
    </source>
</evidence>
<keyword evidence="7" id="KW-0408">Iron</keyword>
<dbReference type="GO" id="GO:0046872">
    <property type="term" value="F:metal ion binding"/>
    <property type="evidence" value="ECO:0007669"/>
    <property type="project" value="UniProtKB-KW"/>
</dbReference>
<dbReference type="Gene3D" id="1.10.620.20">
    <property type="entry name" value="Ribonucleotide Reductase, subunit A"/>
    <property type="match status" value="1"/>
</dbReference>
<evidence type="ECO:0008006" key="12">
    <source>
        <dbReference type="Google" id="ProtNLM"/>
    </source>
</evidence>
<evidence type="ECO:0000256" key="9">
    <source>
        <dbReference type="ARBA" id="ARBA00023160"/>
    </source>
</evidence>
<dbReference type="GO" id="GO:0006633">
    <property type="term" value="P:fatty acid biosynthetic process"/>
    <property type="evidence" value="ECO:0007669"/>
    <property type="project" value="UniProtKB-KW"/>
</dbReference>
<keyword evidence="6" id="KW-0560">Oxidoreductase</keyword>
<dbReference type="Pfam" id="PF03405">
    <property type="entry name" value="FA_desaturase_2"/>
    <property type="match status" value="1"/>
</dbReference>
<comment type="cofactor">
    <cofactor evidence="1">
        <name>Fe(2+)</name>
        <dbReference type="ChEBI" id="CHEBI:29033"/>
    </cofactor>
</comment>
<accession>A0A7H1NPC2</accession>
<dbReference type="CDD" id="cd00657">
    <property type="entry name" value="Ferritin_like"/>
    <property type="match status" value="1"/>
</dbReference>
<keyword evidence="4" id="KW-0479">Metal-binding</keyword>
<dbReference type="GO" id="GO:0045300">
    <property type="term" value="F:stearoyl-[ACP] desaturase activity"/>
    <property type="evidence" value="ECO:0007669"/>
    <property type="project" value="InterPro"/>
</dbReference>
<protein>
    <recommendedName>
        <fullName evidence="12">Rubrerythrin family protein</fullName>
    </recommendedName>
</protein>
<name>A0A7H1NPC2_9PROT</name>
<dbReference type="SUPFAM" id="SSF47240">
    <property type="entry name" value="Ferritin-like"/>
    <property type="match status" value="1"/>
</dbReference>
<evidence type="ECO:0000313" key="10">
    <source>
        <dbReference type="EMBL" id="QNT77632.1"/>
    </source>
</evidence>
<evidence type="ECO:0000313" key="11">
    <source>
        <dbReference type="Proteomes" id="UP000516349"/>
    </source>
</evidence>
<reference evidence="10 11" key="1">
    <citation type="submission" date="2020-08" db="EMBL/GenBank/DDBJ databases">
        <title>Complete genome sequence of Entomobacter blattae G55GP.</title>
        <authorList>
            <person name="Poehlein A."/>
            <person name="Guzman J."/>
            <person name="Daniel R."/>
            <person name="Vilcinskas A."/>
        </authorList>
    </citation>
    <scope>NUCLEOTIDE SEQUENCE [LARGE SCALE GENOMIC DNA]</scope>
    <source>
        <strain evidence="10 11">G55GP</strain>
    </source>
</reference>
<dbReference type="InterPro" id="IPR005067">
    <property type="entry name" value="Fatty_acid_desaturase-2"/>
</dbReference>
<keyword evidence="9" id="KW-0275">Fatty acid biosynthesis</keyword>
<sequence length="272" mass="31833">MKRWDMDKLDWGKFRKDKVDPDIVPIIKAASVVERNSVEYVIYLKNVFADDPEIIAAVEDWAVEEIQHGDALGKWASLADPTWDYQEAFARYQKNFSLKLDVDSSIRGSKTGELIARSMVETGTSSFYTALGDSTEEPALKELCRLIAADELRHYKLFYDQMNRYMKREQLNRWQRARIALGRVAESEDDELATAYHTTNNPPNMPYVHKRNIAAYMSRAMQYYQPHHFRRVVSMICKVIGFTPSDRVNKILSYMVYYLVSKRQHYYKKLTL</sequence>
<dbReference type="AlphaFoldDB" id="A0A7H1NPC2"/>